<dbReference type="Gene3D" id="3.40.50.720">
    <property type="entry name" value="NAD(P)-binding Rossmann-like Domain"/>
    <property type="match status" value="1"/>
</dbReference>
<evidence type="ECO:0000313" key="1">
    <source>
        <dbReference type="EMBL" id="KAJ6758813.1"/>
    </source>
</evidence>
<protein>
    <submittedName>
        <fullName evidence="1">3-OXO-DELTA(45)-STEROID 5-BETA-REDUCTASE</fullName>
    </submittedName>
</protein>
<keyword evidence="2" id="KW-1185">Reference proteome</keyword>
<reference evidence="1" key="2">
    <citation type="journal article" date="2023" name="Int. J. Mol. Sci.">
        <title>De Novo Assembly and Annotation of 11 Diverse Shrub Willow (Salix) Genomes Reveals Novel Gene Organization in Sex-Linked Regions.</title>
        <authorList>
            <person name="Hyden B."/>
            <person name="Feng K."/>
            <person name="Yates T.B."/>
            <person name="Jawdy S."/>
            <person name="Cereghino C."/>
            <person name="Smart L.B."/>
            <person name="Muchero W."/>
        </authorList>
    </citation>
    <scope>NUCLEOTIDE SEQUENCE</scope>
    <source>
        <tissue evidence="1">Shoot tip</tissue>
    </source>
</reference>
<dbReference type="PANTHER" id="PTHR32487">
    <property type="entry name" value="3-OXO-DELTA(4,5)-STEROID 5-BETA-REDUCTASE"/>
    <property type="match status" value="1"/>
</dbReference>
<evidence type="ECO:0000313" key="2">
    <source>
        <dbReference type="Proteomes" id="UP001151752"/>
    </source>
</evidence>
<dbReference type="PANTHER" id="PTHR32487:SF13">
    <property type="entry name" value="LOW QUALITY PROTEIN: IRIDOID SYNTHASE-LIKE"/>
    <property type="match status" value="1"/>
</dbReference>
<comment type="caution">
    <text evidence="1">The sequence shown here is derived from an EMBL/GenBank/DDBJ whole genome shotgun (WGS) entry which is preliminary data.</text>
</comment>
<sequence>MEKENSSSDESVALIVGVTGMAGFSLAEALQKPTTPGRPWKVYGVARRPLPDWFPSSLIDCFISLDALDCADTANKLSPVAHEITHVFWVSIQVHENEEVNISMNSCTCWIMHLH</sequence>
<name>A0A9Q0W410_9ROSI</name>
<reference evidence="1" key="1">
    <citation type="submission" date="2022-11" db="EMBL/GenBank/DDBJ databases">
        <authorList>
            <person name="Hyden B.L."/>
            <person name="Feng K."/>
            <person name="Yates T."/>
            <person name="Jawdy S."/>
            <person name="Smart L.B."/>
            <person name="Muchero W."/>
        </authorList>
    </citation>
    <scope>NUCLEOTIDE SEQUENCE</scope>
    <source>
        <tissue evidence="1">Shoot tip</tissue>
    </source>
</reference>
<gene>
    <name evidence="1" type="ORF">OIU74_025468</name>
</gene>
<proteinExistence type="predicted"/>
<organism evidence="1 2">
    <name type="scientific">Salix koriyanagi</name>
    <dbReference type="NCBI Taxonomy" id="2511006"/>
    <lineage>
        <taxon>Eukaryota</taxon>
        <taxon>Viridiplantae</taxon>
        <taxon>Streptophyta</taxon>
        <taxon>Embryophyta</taxon>
        <taxon>Tracheophyta</taxon>
        <taxon>Spermatophyta</taxon>
        <taxon>Magnoliopsida</taxon>
        <taxon>eudicotyledons</taxon>
        <taxon>Gunneridae</taxon>
        <taxon>Pentapetalae</taxon>
        <taxon>rosids</taxon>
        <taxon>fabids</taxon>
        <taxon>Malpighiales</taxon>
        <taxon>Salicaceae</taxon>
        <taxon>Saliceae</taxon>
        <taxon>Salix</taxon>
    </lineage>
</organism>
<dbReference type="EMBL" id="JAPFFM010000006">
    <property type="protein sequence ID" value="KAJ6758813.1"/>
    <property type="molecule type" value="Genomic_DNA"/>
</dbReference>
<dbReference type="Proteomes" id="UP001151752">
    <property type="component" value="Chromosome 18"/>
</dbReference>
<dbReference type="AlphaFoldDB" id="A0A9Q0W410"/>
<accession>A0A9Q0W410</accession>